<dbReference type="Proteomes" id="UP000678317">
    <property type="component" value="Unassembled WGS sequence"/>
</dbReference>
<proteinExistence type="predicted"/>
<dbReference type="InterPro" id="IPR034660">
    <property type="entry name" value="DinB/YfiT-like"/>
</dbReference>
<keyword evidence="2" id="KW-1185">Reference proteome</keyword>
<evidence type="ECO:0000313" key="2">
    <source>
        <dbReference type="Proteomes" id="UP000678317"/>
    </source>
</evidence>
<name>A0ABS3SDE8_9CELL</name>
<protein>
    <submittedName>
        <fullName evidence="1">DUF664 domain-containing protein</fullName>
    </submittedName>
</protein>
<dbReference type="Gene3D" id="1.20.120.450">
    <property type="entry name" value="dinb family like domain"/>
    <property type="match status" value="1"/>
</dbReference>
<reference evidence="1 2" key="1">
    <citation type="submission" date="2021-03" db="EMBL/GenBank/DDBJ databases">
        <title>novel species in genus Cellulomonas.</title>
        <authorList>
            <person name="Zhang G."/>
        </authorList>
    </citation>
    <scope>NUCLEOTIDE SEQUENCE [LARGE SCALE GENOMIC DNA]</scope>
    <source>
        <strain evidence="2">zg-ZUI188</strain>
    </source>
</reference>
<organism evidence="1 2">
    <name type="scientific">Cellulomonas fengjieae</name>
    <dbReference type="NCBI Taxonomy" id="2819978"/>
    <lineage>
        <taxon>Bacteria</taxon>
        <taxon>Bacillati</taxon>
        <taxon>Actinomycetota</taxon>
        <taxon>Actinomycetes</taxon>
        <taxon>Micrococcales</taxon>
        <taxon>Cellulomonadaceae</taxon>
        <taxon>Cellulomonas</taxon>
    </lineage>
</organism>
<dbReference type="RefSeq" id="WP_208288568.1">
    <property type="nucleotide sequence ID" value="NZ_CP074404.1"/>
</dbReference>
<dbReference type="InterPro" id="IPR007061">
    <property type="entry name" value="MST-like"/>
</dbReference>
<evidence type="ECO:0000313" key="1">
    <source>
        <dbReference type="EMBL" id="MBO3083752.1"/>
    </source>
</evidence>
<sequence>MTTTEPWYTPIAATEVEHLVGSLDLLRTTFRWKADDLDSAGLAHRIGSSSLTLGGLLKHLAAVEDTTFTWKLAGRHPGPMWRPETWGDTGAELLTAGDDTPEQLYATWDEAVARSRDRLEAALSGGGLDQLVEDSDDAGNHVNLRRLLLDLIQEYGRHTGHADLLREDVDGRVGEDPPSGWRPAVGARLTWIRDS</sequence>
<comment type="caution">
    <text evidence="1">The sequence shown here is derived from an EMBL/GenBank/DDBJ whole genome shotgun (WGS) entry which is preliminary data.</text>
</comment>
<dbReference type="SUPFAM" id="SSF109854">
    <property type="entry name" value="DinB/YfiT-like putative metalloenzymes"/>
    <property type="match status" value="1"/>
</dbReference>
<dbReference type="EMBL" id="JAGFBM010000001">
    <property type="protein sequence ID" value="MBO3083752.1"/>
    <property type="molecule type" value="Genomic_DNA"/>
</dbReference>
<gene>
    <name evidence="1" type="ORF">J4035_03795</name>
</gene>
<accession>A0ABS3SDE8</accession>
<dbReference type="Pfam" id="PF04978">
    <property type="entry name" value="MST"/>
    <property type="match status" value="1"/>
</dbReference>